<dbReference type="PANTHER" id="PTHR30363">
    <property type="entry name" value="HTH-TYPE TRANSCRIPTIONAL REGULATOR SRLR-RELATED"/>
    <property type="match status" value="1"/>
</dbReference>
<keyword evidence="1" id="KW-0805">Transcription regulation</keyword>
<dbReference type="Gene3D" id="1.10.10.10">
    <property type="entry name" value="Winged helix-like DNA-binding domain superfamily/Winged helix DNA-binding domain"/>
    <property type="match status" value="1"/>
</dbReference>
<keyword evidence="6" id="KW-1185">Reference proteome</keyword>
<dbReference type="InterPro" id="IPR050313">
    <property type="entry name" value="Carb_Metab_HTH_regulators"/>
</dbReference>
<dbReference type="PANTHER" id="PTHR30363:SF44">
    <property type="entry name" value="AGA OPERON TRANSCRIPTIONAL REPRESSOR-RELATED"/>
    <property type="match status" value="1"/>
</dbReference>
<evidence type="ECO:0000313" key="6">
    <source>
        <dbReference type="Proteomes" id="UP000469325"/>
    </source>
</evidence>
<dbReference type="RefSeq" id="WP_154434825.1">
    <property type="nucleotide sequence ID" value="NZ_VUNC01000003.1"/>
</dbReference>
<name>A0A6N7XRG7_9ACTN</name>
<protein>
    <submittedName>
        <fullName evidence="5">DeoR/GlpR transcriptional regulator</fullName>
    </submittedName>
</protein>
<evidence type="ECO:0000259" key="4">
    <source>
        <dbReference type="PROSITE" id="PS51000"/>
    </source>
</evidence>
<dbReference type="GO" id="GO:0003700">
    <property type="term" value="F:DNA-binding transcription factor activity"/>
    <property type="evidence" value="ECO:0007669"/>
    <property type="project" value="InterPro"/>
</dbReference>
<dbReference type="SMART" id="SM01134">
    <property type="entry name" value="DeoRC"/>
    <property type="match status" value="1"/>
</dbReference>
<dbReference type="InterPro" id="IPR018356">
    <property type="entry name" value="Tscrpt_reg_HTH_DeoR_CS"/>
</dbReference>
<dbReference type="AlphaFoldDB" id="A0A6N7XRG7"/>
<dbReference type="PRINTS" id="PR00037">
    <property type="entry name" value="HTHLACR"/>
</dbReference>
<dbReference type="SMART" id="SM00420">
    <property type="entry name" value="HTH_DEOR"/>
    <property type="match status" value="1"/>
</dbReference>
<dbReference type="PROSITE" id="PS51000">
    <property type="entry name" value="HTH_DEOR_2"/>
    <property type="match status" value="1"/>
</dbReference>
<dbReference type="Gene3D" id="3.40.50.1360">
    <property type="match status" value="1"/>
</dbReference>
<proteinExistence type="predicted"/>
<gene>
    <name evidence="5" type="ORF">FYJ68_05615</name>
</gene>
<sequence length="254" mass="26828">MLAQERLSRIVRMVGERGTATVSDLAQATGASESTIRRDLDRLHEANRLVKVHGGAMAMEAAHLTRDLTLAERHGLHAGEKLAIARHAASLVGPDDFVYLDCGATVERLVDQLSPSCGATFATNSVEHAMRLAAKGLAVIVLGGRLTSATAALTGPDTLEAVARYHFTLGFWGSNGITEECGYTVQDRGEAAVKSAALAHCARGFVLADASKLGRTSLITYAPLSSATLVTSGDVPDEWARRDNVVVVPKEPGE</sequence>
<reference evidence="5 6" key="1">
    <citation type="submission" date="2019-08" db="EMBL/GenBank/DDBJ databases">
        <title>In-depth cultivation of the pig gut microbiome towards novel bacterial diversity and tailored functional studies.</title>
        <authorList>
            <person name="Wylensek D."/>
            <person name="Hitch T.C.A."/>
            <person name="Clavel T."/>
        </authorList>
    </citation>
    <scope>NUCLEOTIDE SEQUENCE [LARGE SCALE GENOMIC DNA]</scope>
    <source>
        <strain evidence="5 6">CA-Schmier-601-WT-1</strain>
    </source>
</reference>
<dbReference type="InterPro" id="IPR001034">
    <property type="entry name" value="DeoR_HTH"/>
</dbReference>
<dbReference type="Pfam" id="PF00455">
    <property type="entry name" value="DeoRC"/>
    <property type="match status" value="1"/>
</dbReference>
<accession>A0A6N7XRG7</accession>
<dbReference type="InterPro" id="IPR036388">
    <property type="entry name" value="WH-like_DNA-bd_sf"/>
</dbReference>
<dbReference type="Proteomes" id="UP000469325">
    <property type="component" value="Unassembled WGS sequence"/>
</dbReference>
<dbReference type="InterPro" id="IPR036390">
    <property type="entry name" value="WH_DNA-bd_sf"/>
</dbReference>
<dbReference type="SUPFAM" id="SSF100950">
    <property type="entry name" value="NagB/RpiA/CoA transferase-like"/>
    <property type="match status" value="1"/>
</dbReference>
<dbReference type="PROSITE" id="PS00894">
    <property type="entry name" value="HTH_DEOR_1"/>
    <property type="match status" value="1"/>
</dbReference>
<feature type="domain" description="HTH deoR-type" evidence="4">
    <location>
        <begin position="3"/>
        <end position="58"/>
    </location>
</feature>
<dbReference type="InterPro" id="IPR037171">
    <property type="entry name" value="NagB/RpiA_transferase-like"/>
</dbReference>
<dbReference type="EMBL" id="VUNC01000003">
    <property type="protein sequence ID" value="MST72586.1"/>
    <property type="molecule type" value="Genomic_DNA"/>
</dbReference>
<organism evidence="5 6">
    <name type="scientific">Olsenella porci</name>
    <dbReference type="NCBI Taxonomy" id="2652279"/>
    <lineage>
        <taxon>Bacteria</taxon>
        <taxon>Bacillati</taxon>
        <taxon>Actinomycetota</taxon>
        <taxon>Coriobacteriia</taxon>
        <taxon>Coriobacteriales</taxon>
        <taxon>Atopobiaceae</taxon>
        <taxon>Olsenella</taxon>
    </lineage>
</organism>
<evidence type="ECO:0000256" key="1">
    <source>
        <dbReference type="ARBA" id="ARBA00023015"/>
    </source>
</evidence>
<evidence type="ECO:0000256" key="3">
    <source>
        <dbReference type="ARBA" id="ARBA00023163"/>
    </source>
</evidence>
<keyword evidence="2" id="KW-0238">DNA-binding</keyword>
<keyword evidence="3" id="KW-0804">Transcription</keyword>
<dbReference type="SUPFAM" id="SSF46785">
    <property type="entry name" value="Winged helix' DNA-binding domain"/>
    <property type="match status" value="1"/>
</dbReference>
<evidence type="ECO:0000256" key="2">
    <source>
        <dbReference type="ARBA" id="ARBA00023125"/>
    </source>
</evidence>
<comment type="caution">
    <text evidence="5">The sequence shown here is derived from an EMBL/GenBank/DDBJ whole genome shotgun (WGS) entry which is preliminary data.</text>
</comment>
<dbReference type="InterPro" id="IPR014036">
    <property type="entry name" value="DeoR-like_C"/>
</dbReference>
<dbReference type="GO" id="GO:0003677">
    <property type="term" value="F:DNA binding"/>
    <property type="evidence" value="ECO:0007669"/>
    <property type="project" value="UniProtKB-KW"/>
</dbReference>
<evidence type="ECO:0000313" key="5">
    <source>
        <dbReference type="EMBL" id="MST72586.1"/>
    </source>
</evidence>
<dbReference type="Pfam" id="PF08220">
    <property type="entry name" value="HTH_DeoR"/>
    <property type="match status" value="1"/>
</dbReference>